<feature type="transmembrane region" description="Helical" evidence="1">
    <location>
        <begin position="18"/>
        <end position="39"/>
    </location>
</feature>
<comment type="caution">
    <text evidence="2">The sequence shown here is derived from an EMBL/GenBank/DDBJ whole genome shotgun (WGS) entry which is preliminary data.</text>
</comment>
<keyword evidence="1" id="KW-0812">Transmembrane</keyword>
<accession>A0ABP6RHH6</accession>
<proteinExistence type="predicted"/>
<reference evidence="3" key="1">
    <citation type="journal article" date="2019" name="Int. J. Syst. Evol. Microbiol.">
        <title>The Global Catalogue of Microorganisms (GCM) 10K type strain sequencing project: providing services to taxonomists for standard genome sequencing and annotation.</title>
        <authorList>
            <consortium name="The Broad Institute Genomics Platform"/>
            <consortium name="The Broad Institute Genome Sequencing Center for Infectious Disease"/>
            <person name="Wu L."/>
            <person name="Ma J."/>
        </authorList>
    </citation>
    <scope>NUCLEOTIDE SEQUENCE [LARGE SCALE GENOMIC DNA]</scope>
    <source>
        <strain evidence="3">JCM 9687</strain>
    </source>
</reference>
<evidence type="ECO:0000313" key="2">
    <source>
        <dbReference type="EMBL" id="GAA3353449.1"/>
    </source>
</evidence>
<evidence type="ECO:0000256" key="1">
    <source>
        <dbReference type="SAM" id="Phobius"/>
    </source>
</evidence>
<organism evidence="2 3">
    <name type="scientific">Saccharopolyspora gregorii</name>
    <dbReference type="NCBI Taxonomy" id="33914"/>
    <lineage>
        <taxon>Bacteria</taxon>
        <taxon>Bacillati</taxon>
        <taxon>Actinomycetota</taxon>
        <taxon>Actinomycetes</taxon>
        <taxon>Pseudonocardiales</taxon>
        <taxon>Pseudonocardiaceae</taxon>
        <taxon>Saccharopolyspora</taxon>
    </lineage>
</organism>
<protein>
    <submittedName>
        <fullName evidence="2">Uncharacterized protein</fullName>
    </submittedName>
</protein>
<dbReference type="Proteomes" id="UP001500483">
    <property type="component" value="Unassembled WGS sequence"/>
</dbReference>
<evidence type="ECO:0000313" key="3">
    <source>
        <dbReference type="Proteomes" id="UP001500483"/>
    </source>
</evidence>
<sequence length="51" mass="5429">MSFVSEFLAMVAGLPRPLLILVTGALVLGECTIGLGFLVPGRAVCWSLRPR</sequence>
<dbReference type="EMBL" id="BAAAYK010000016">
    <property type="protein sequence ID" value="GAA3353449.1"/>
    <property type="molecule type" value="Genomic_DNA"/>
</dbReference>
<keyword evidence="3" id="KW-1185">Reference proteome</keyword>
<gene>
    <name evidence="2" type="ORF">GCM10020366_06790</name>
</gene>
<name>A0ABP6RHH6_9PSEU</name>
<keyword evidence="1" id="KW-0472">Membrane</keyword>
<dbReference type="RefSeq" id="WP_344924164.1">
    <property type="nucleotide sequence ID" value="NZ_BAAAYK010000016.1"/>
</dbReference>
<keyword evidence="1" id="KW-1133">Transmembrane helix</keyword>